<evidence type="ECO:0000313" key="1">
    <source>
        <dbReference type="EMBL" id="ETO59910.1"/>
    </source>
</evidence>
<name>A0A080YZU9_PHYNI</name>
<dbReference type="OrthoDB" id="128250at2759"/>
<organism evidence="1 2">
    <name type="scientific">Phytophthora nicotianae P1976</name>
    <dbReference type="NCBI Taxonomy" id="1317066"/>
    <lineage>
        <taxon>Eukaryota</taxon>
        <taxon>Sar</taxon>
        <taxon>Stramenopiles</taxon>
        <taxon>Oomycota</taxon>
        <taxon>Peronosporomycetes</taxon>
        <taxon>Peronosporales</taxon>
        <taxon>Peronosporaceae</taxon>
        <taxon>Phytophthora</taxon>
    </lineage>
</organism>
<gene>
    <name evidence="1" type="ORF">F444_21828</name>
</gene>
<protein>
    <submittedName>
        <fullName evidence="1">Uncharacterized protein</fullName>
    </submittedName>
</protein>
<sequence length="106" mass="11429">MAQGMSNIGQSWATTPNRYFVPMTGTTGATNVIPGISSAGLPTDMAGGVDEGSVTRAEVEQVALFTNPQGVYKTFSGTWDPPPGHVWNGKYWYEPRKIARKALVPR</sequence>
<dbReference type="Proteomes" id="UP000028582">
    <property type="component" value="Unassembled WGS sequence"/>
</dbReference>
<accession>A0A080YZU9</accession>
<dbReference type="AlphaFoldDB" id="A0A080YZU9"/>
<reference evidence="1 2" key="1">
    <citation type="submission" date="2013-11" db="EMBL/GenBank/DDBJ databases">
        <title>The Genome Sequence of Phytophthora parasitica P1976.</title>
        <authorList>
            <consortium name="The Broad Institute Genomics Platform"/>
            <person name="Russ C."/>
            <person name="Tyler B."/>
            <person name="Panabieres F."/>
            <person name="Shan W."/>
            <person name="Tripathy S."/>
            <person name="Grunwald N."/>
            <person name="Machado M."/>
            <person name="Johnson C.S."/>
            <person name="Walker B."/>
            <person name="Young S."/>
            <person name="Zeng Q."/>
            <person name="Gargeya S."/>
            <person name="Fitzgerald M."/>
            <person name="Haas B."/>
            <person name="Abouelleil A."/>
            <person name="Allen A.W."/>
            <person name="Alvarado L."/>
            <person name="Arachchi H.M."/>
            <person name="Berlin A.M."/>
            <person name="Chapman S.B."/>
            <person name="Gainer-Dewar J."/>
            <person name="Goldberg J."/>
            <person name="Griggs A."/>
            <person name="Gujja S."/>
            <person name="Hansen M."/>
            <person name="Howarth C."/>
            <person name="Imamovic A."/>
            <person name="Ireland A."/>
            <person name="Larimer J."/>
            <person name="McCowan C."/>
            <person name="Murphy C."/>
            <person name="Pearson M."/>
            <person name="Poon T.W."/>
            <person name="Priest M."/>
            <person name="Roberts A."/>
            <person name="Saif S."/>
            <person name="Shea T."/>
            <person name="Sisk P."/>
            <person name="Sykes S."/>
            <person name="Wortman J."/>
            <person name="Nusbaum C."/>
            <person name="Birren B."/>
        </authorList>
    </citation>
    <scope>NUCLEOTIDE SEQUENCE [LARGE SCALE GENOMIC DNA]</scope>
    <source>
        <strain evidence="1 2">P1976</strain>
    </source>
</reference>
<proteinExistence type="predicted"/>
<dbReference type="EMBL" id="ANJA01004028">
    <property type="protein sequence ID" value="ETO59910.1"/>
    <property type="molecule type" value="Genomic_DNA"/>
</dbReference>
<evidence type="ECO:0000313" key="2">
    <source>
        <dbReference type="Proteomes" id="UP000028582"/>
    </source>
</evidence>
<comment type="caution">
    <text evidence="1">The sequence shown here is derived from an EMBL/GenBank/DDBJ whole genome shotgun (WGS) entry which is preliminary data.</text>
</comment>